<proteinExistence type="predicted"/>
<dbReference type="SUPFAM" id="SSF55331">
    <property type="entry name" value="Tautomerase/MIF"/>
    <property type="match status" value="1"/>
</dbReference>
<dbReference type="RefSeq" id="WP_339598558.1">
    <property type="nucleotide sequence ID" value="NZ_JBBHLC010000009.1"/>
</dbReference>
<evidence type="ECO:0000313" key="1">
    <source>
        <dbReference type="EMBL" id="MEJ5862719.1"/>
    </source>
</evidence>
<accession>A0ABU8QPX2</accession>
<protein>
    <submittedName>
        <fullName evidence="1">5-carboxymethyl-2-hydroxymuconate isomerase</fullName>
    </submittedName>
</protein>
<reference evidence="1 2" key="1">
    <citation type="submission" date="2024-02" db="EMBL/GenBank/DDBJ databases">
        <title>Identification of pathogenicity and growth-promoting function of Pseudomonas putida variant.</title>
        <authorList>
            <person name="Sun J."/>
        </authorList>
    </citation>
    <scope>NUCLEOTIDE SEQUENCE [LARGE SCALE GENOMIC DNA]</scope>
    <source>
        <strain evidence="1 2">A03</strain>
    </source>
</reference>
<dbReference type="GO" id="GO:0016853">
    <property type="term" value="F:isomerase activity"/>
    <property type="evidence" value="ECO:0007669"/>
    <property type="project" value="UniProtKB-KW"/>
</dbReference>
<evidence type="ECO:0000313" key="2">
    <source>
        <dbReference type="Proteomes" id="UP001380290"/>
    </source>
</evidence>
<dbReference type="InterPro" id="IPR004220">
    <property type="entry name" value="5-COMe_2-OHmuconate_Isoase"/>
</dbReference>
<dbReference type="PANTHER" id="PTHR37950">
    <property type="entry name" value="4-HYDROXYPHENYLACETATE CATABOLISM PROTEIN"/>
    <property type="match status" value="1"/>
</dbReference>
<keyword evidence="1" id="KW-0413">Isomerase</keyword>
<name>A0ABU8QPX2_9PSED</name>
<gene>
    <name evidence="1" type="ORF">V7S98_05710</name>
</gene>
<dbReference type="Pfam" id="PF02962">
    <property type="entry name" value="CHMI"/>
    <property type="match status" value="1"/>
</dbReference>
<dbReference type="Proteomes" id="UP001380290">
    <property type="component" value="Unassembled WGS sequence"/>
</dbReference>
<dbReference type="EMBL" id="JBBHLC010000009">
    <property type="protein sequence ID" value="MEJ5862719.1"/>
    <property type="molecule type" value="Genomic_DNA"/>
</dbReference>
<keyword evidence="2" id="KW-1185">Reference proteome</keyword>
<sequence>MPHCTIDCPTTLAQRVGEQTLLSTVHDAIDASGLFQPGEIKARLNTFSHYRCGAGQDDFVHIALHVLGGRTEQQCRSLGMAVVAALVALLPEVKALSVDAQQMPRETFVNRRQYLEHQGLNA</sequence>
<dbReference type="InterPro" id="IPR014347">
    <property type="entry name" value="Tautomerase/MIF_sf"/>
</dbReference>
<comment type="caution">
    <text evidence="1">The sequence shown here is derived from an EMBL/GenBank/DDBJ whole genome shotgun (WGS) entry which is preliminary data.</text>
</comment>
<dbReference type="Gene3D" id="3.30.429.10">
    <property type="entry name" value="Macrophage Migration Inhibitory Factor"/>
    <property type="match status" value="1"/>
</dbReference>
<dbReference type="PANTHER" id="PTHR37950:SF1">
    <property type="entry name" value="4-HYDROXYPHENYLACETATE CATABOLISM PROTEIN"/>
    <property type="match status" value="1"/>
</dbReference>
<organism evidence="1 2">
    <name type="scientific">Pseudomonas farsensis</name>
    <dbReference type="NCBI Taxonomy" id="2745492"/>
    <lineage>
        <taxon>Bacteria</taxon>
        <taxon>Pseudomonadati</taxon>
        <taxon>Pseudomonadota</taxon>
        <taxon>Gammaproteobacteria</taxon>
        <taxon>Pseudomonadales</taxon>
        <taxon>Pseudomonadaceae</taxon>
        <taxon>Pseudomonas</taxon>
    </lineage>
</organism>